<dbReference type="EMBL" id="MU006241">
    <property type="protein sequence ID" value="KAF2820280.1"/>
    <property type="molecule type" value="Genomic_DNA"/>
</dbReference>
<organism evidence="2 3">
    <name type="scientific">Ophiobolus disseminans</name>
    <dbReference type="NCBI Taxonomy" id="1469910"/>
    <lineage>
        <taxon>Eukaryota</taxon>
        <taxon>Fungi</taxon>
        <taxon>Dikarya</taxon>
        <taxon>Ascomycota</taxon>
        <taxon>Pezizomycotina</taxon>
        <taxon>Dothideomycetes</taxon>
        <taxon>Pleosporomycetidae</taxon>
        <taxon>Pleosporales</taxon>
        <taxon>Pleosporineae</taxon>
        <taxon>Phaeosphaeriaceae</taxon>
        <taxon>Ophiobolus</taxon>
    </lineage>
</organism>
<feature type="chain" id="PRO_5025687404" description="Chitosanase" evidence="1">
    <location>
        <begin position="21"/>
        <end position="379"/>
    </location>
</feature>
<accession>A0A6A6ZGW8</accession>
<evidence type="ECO:0000256" key="1">
    <source>
        <dbReference type="SAM" id="SignalP"/>
    </source>
</evidence>
<dbReference type="Proteomes" id="UP000799424">
    <property type="component" value="Unassembled WGS sequence"/>
</dbReference>
<gene>
    <name evidence="2" type="ORF">CC86DRAFT_387318</name>
</gene>
<sequence length="379" mass="40940">MKQYLSTVLFSLALHHLGATFPTNGRVDDRTLFGRAVGDTCRASEGSGKCLNTSDCKGISYPTGLCPRDPSNVQCCVEITCRVGSNSGFCRSKSNNGCSGGTFHTGACPGSSDIQCCIKLSTSPTPSPLPTPIDCRKTLSCTFAQIEATSMDTRLAYMKAMQANFFGPLNAGNQFRAIEGVITFFSQNNLGAPNSWVSYVDAGIVEGIQNGGANVLGLHSKDGGNPGTALWADFFRKMKAGGYEDRDKHDFGWSISEEKSTGYGKQLADAKFSASGRESLWYMSTQVFRWIMRNKGLSVAAIRGVITVNAVTNPSLLAFLPLVDDLVDWFTDITDIKPTLCFSKAVWDVVDPSPASIAQLPVEILKKIVPELIVCFKNR</sequence>
<dbReference type="OrthoDB" id="3764165at2759"/>
<evidence type="ECO:0000313" key="3">
    <source>
        <dbReference type="Proteomes" id="UP000799424"/>
    </source>
</evidence>
<keyword evidence="3" id="KW-1185">Reference proteome</keyword>
<keyword evidence="1" id="KW-0732">Signal</keyword>
<evidence type="ECO:0000313" key="2">
    <source>
        <dbReference type="EMBL" id="KAF2820280.1"/>
    </source>
</evidence>
<reference evidence="2" key="1">
    <citation type="journal article" date="2020" name="Stud. Mycol.">
        <title>101 Dothideomycetes genomes: a test case for predicting lifestyles and emergence of pathogens.</title>
        <authorList>
            <person name="Haridas S."/>
            <person name="Albert R."/>
            <person name="Binder M."/>
            <person name="Bloem J."/>
            <person name="Labutti K."/>
            <person name="Salamov A."/>
            <person name="Andreopoulos B."/>
            <person name="Baker S."/>
            <person name="Barry K."/>
            <person name="Bills G."/>
            <person name="Bluhm B."/>
            <person name="Cannon C."/>
            <person name="Castanera R."/>
            <person name="Culley D."/>
            <person name="Daum C."/>
            <person name="Ezra D."/>
            <person name="Gonzalez J."/>
            <person name="Henrissat B."/>
            <person name="Kuo A."/>
            <person name="Liang C."/>
            <person name="Lipzen A."/>
            <person name="Lutzoni F."/>
            <person name="Magnuson J."/>
            <person name="Mondo S."/>
            <person name="Nolan M."/>
            <person name="Ohm R."/>
            <person name="Pangilinan J."/>
            <person name="Park H.-J."/>
            <person name="Ramirez L."/>
            <person name="Alfaro M."/>
            <person name="Sun H."/>
            <person name="Tritt A."/>
            <person name="Yoshinaga Y."/>
            <person name="Zwiers L.-H."/>
            <person name="Turgeon B."/>
            <person name="Goodwin S."/>
            <person name="Spatafora J."/>
            <person name="Crous P."/>
            <person name="Grigoriev I."/>
        </authorList>
    </citation>
    <scope>NUCLEOTIDE SEQUENCE</scope>
    <source>
        <strain evidence="2">CBS 113818</strain>
    </source>
</reference>
<feature type="signal peptide" evidence="1">
    <location>
        <begin position="1"/>
        <end position="20"/>
    </location>
</feature>
<protein>
    <recommendedName>
        <fullName evidence="4">Chitosanase</fullName>
    </recommendedName>
</protein>
<proteinExistence type="predicted"/>
<name>A0A6A6ZGW8_9PLEO</name>
<evidence type="ECO:0008006" key="4">
    <source>
        <dbReference type="Google" id="ProtNLM"/>
    </source>
</evidence>
<dbReference type="AlphaFoldDB" id="A0A6A6ZGW8"/>